<evidence type="ECO:0000313" key="14">
    <source>
        <dbReference type="EMBL" id="KZZ96519.1"/>
    </source>
</evidence>
<feature type="compositionally biased region" description="Polar residues" evidence="11">
    <location>
        <begin position="224"/>
        <end position="240"/>
    </location>
</feature>
<evidence type="ECO:0000256" key="9">
    <source>
        <dbReference type="ARBA" id="ARBA00024687"/>
    </source>
</evidence>
<keyword evidence="6 10" id="KW-0653">Protein transport</keyword>
<feature type="compositionally biased region" description="Low complexity" evidence="11">
    <location>
        <begin position="1646"/>
        <end position="1655"/>
    </location>
</feature>
<keyword evidence="8 10" id="KW-0472">Membrane</keyword>
<feature type="compositionally biased region" description="Acidic residues" evidence="11">
    <location>
        <begin position="45"/>
        <end position="60"/>
    </location>
</feature>
<feature type="region of interest" description="Disordered" evidence="11">
    <location>
        <begin position="1"/>
        <end position="93"/>
    </location>
</feature>
<feature type="compositionally biased region" description="Low complexity" evidence="11">
    <location>
        <begin position="592"/>
        <end position="602"/>
    </location>
</feature>
<dbReference type="InterPro" id="IPR024298">
    <property type="entry name" value="Sec16_Sec23-bd"/>
</dbReference>
<feature type="compositionally biased region" description="Basic and acidic residues" evidence="11">
    <location>
        <begin position="426"/>
        <end position="437"/>
    </location>
</feature>
<feature type="region of interest" description="Disordered" evidence="11">
    <location>
        <begin position="1556"/>
        <end position="1604"/>
    </location>
</feature>
<feature type="compositionally biased region" description="Low complexity" evidence="11">
    <location>
        <begin position="1566"/>
        <end position="1581"/>
    </location>
</feature>
<evidence type="ECO:0000259" key="13">
    <source>
        <dbReference type="Pfam" id="PF12932"/>
    </source>
</evidence>
<evidence type="ECO:0000256" key="6">
    <source>
        <dbReference type="ARBA" id="ARBA00022927"/>
    </source>
</evidence>
<dbReference type="GO" id="GO:0012507">
    <property type="term" value="C:ER to Golgi transport vesicle membrane"/>
    <property type="evidence" value="ECO:0007669"/>
    <property type="project" value="TreeGrafter"/>
</dbReference>
<feature type="compositionally biased region" description="Low complexity" evidence="11">
    <location>
        <begin position="507"/>
        <end position="525"/>
    </location>
</feature>
<dbReference type="GO" id="GO:0070973">
    <property type="term" value="P:protein localization to endoplasmic reticulum exit site"/>
    <property type="evidence" value="ECO:0007669"/>
    <property type="project" value="TreeGrafter"/>
</dbReference>
<feature type="compositionally biased region" description="Low complexity" evidence="11">
    <location>
        <begin position="730"/>
        <end position="741"/>
    </location>
</feature>
<dbReference type="GO" id="GO:0016192">
    <property type="term" value="P:vesicle-mediated transport"/>
    <property type="evidence" value="ECO:0007669"/>
    <property type="project" value="UniProtKB-KW"/>
</dbReference>
<evidence type="ECO:0000256" key="5">
    <source>
        <dbReference type="ARBA" id="ARBA00022892"/>
    </source>
</evidence>
<evidence type="ECO:0000256" key="2">
    <source>
        <dbReference type="ARBA" id="ARBA00005927"/>
    </source>
</evidence>
<feature type="compositionally biased region" description="Low complexity" evidence="11">
    <location>
        <begin position="23"/>
        <end position="35"/>
    </location>
</feature>
<keyword evidence="5 10" id="KW-0931">ER-Golgi transport</keyword>
<dbReference type="PANTHER" id="PTHR13402">
    <property type="entry name" value="RGPR-RELATED"/>
    <property type="match status" value="1"/>
</dbReference>
<feature type="region of interest" description="Disordered" evidence="11">
    <location>
        <begin position="1770"/>
        <end position="1900"/>
    </location>
</feature>
<dbReference type="Proteomes" id="UP000078544">
    <property type="component" value="Unassembled WGS sequence"/>
</dbReference>
<keyword evidence="15" id="KW-1185">Reference proteome</keyword>
<evidence type="ECO:0000256" key="8">
    <source>
        <dbReference type="ARBA" id="ARBA00023136"/>
    </source>
</evidence>
<accession>A0A168CF68</accession>
<dbReference type="PANTHER" id="PTHR13402:SF6">
    <property type="entry name" value="SECRETORY 16, ISOFORM I"/>
    <property type="match status" value="1"/>
</dbReference>
<dbReference type="FunFam" id="1.25.40.1030:FF:000008">
    <property type="entry name" value="Protein transport protein sec16"/>
    <property type="match status" value="1"/>
</dbReference>
<feature type="compositionally biased region" description="Acidic residues" evidence="11">
    <location>
        <begin position="467"/>
        <end position="479"/>
    </location>
</feature>
<gene>
    <name evidence="14" type="ORF">AAL_03748</name>
</gene>
<organism evidence="14 15">
    <name type="scientific">Moelleriella libera RCEF 2490</name>
    <dbReference type="NCBI Taxonomy" id="1081109"/>
    <lineage>
        <taxon>Eukaryota</taxon>
        <taxon>Fungi</taxon>
        <taxon>Dikarya</taxon>
        <taxon>Ascomycota</taxon>
        <taxon>Pezizomycotina</taxon>
        <taxon>Sordariomycetes</taxon>
        <taxon>Hypocreomycetidae</taxon>
        <taxon>Hypocreales</taxon>
        <taxon>Clavicipitaceae</taxon>
        <taxon>Moelleriella</taxon>
    </lineage>
</organism>
<comment type="caution">
    <text evidence="14">The sequence shown here is derived from an EMBL/GenBank/DDBJ whole genome shotgun (WGS) entry which is preliminary data.</text>
</comment>
<dbReference type="GO" id="GO:0006914">
    <property type="term" value="P:autophagy"/>
    <property type="evidence" value="ECO:0007669"/>
    <property type="project" value="UniProtKB-KW"/>
</dbReference>
<evidence type="ECO:0000256" key="10">
    <source>
        <dbReference type="RuleBase" id="RU364101"/>
    </source>
</evidence>
<evidence type="ECO:0000256" key="1">
    <source>
        <dbReference type="ARBA" id="ARBA00004397"/>
    </source>
</evidence>
<feature type="region of interest" description="Disordered" evidence="11">
    <location>
        <begin position="389"/>
        <end position="980"/>
    </location>
</feature>
<feature type="compositionally biased region" description="Polar residues" evidence="11">
    <location>
        <begin position="840"/>
        <end position="860"/>
    </location>
</feature>
<dbReference type="GO" id="GO:0015031">
    <property type="term" value="P:protein transport"/>
    <property type="evidence" value="ECO:0007669"/>
    <property type="project" value="UniProtKB-KW"/>
</dbReference>
<feature type="compositionally biased region" description="Low complexity" evidence="11">
    <location>
        <begin position="1712"/>
        <end position="1723"/>
    </location>
</feature>
<feature type="compositionally biased region" description="Polar residues" evidence="11">
    <location>
        <begin position="1831"/>
        <end position="1840"/>
    </location>
</feature>
<proteinExistence type="inferred from homology"/>
<feature type="region of interest" description="Disordered" evidence="11">
    <location>
        <begin position="98"/>
        <end position="117"/>
    </location>
</feature>
<feature type="region of interest" description="Disordered" evidence="11">
    <location>
        <begin position="259"/>
        <end position="285"/>
    </location>
</feature>
<dbReference type="EMBL" id="AZGY01000007">
    <property type="protein sequence ID" value="KZZ96519.1"/>
    <property type="molecule type" value="Genomic_DNA"/>
</dbReference>
<feature type="domain" description="Sec16 central conserved" evidence="13">
    <location>
        <begin position="986"/>
        <end position="1104"/>
    </location>
</feature>
<dbReference type="GO" id="GO:0070971">
    <property type="term" value="C:endoplasmic reticulum exit site"/>
    <property type="evidence" value="ECO:0007669"/>
    <property type="project" value="TreeGrafter"/>
</dbReference>
<keyword evidence="3 10" id="KW-0813">Transport</keyword>
<feature type="compositionally biased region" description="Pro residues" evidence="11">
    <location>
        <begin position="662"/>
        <end position="681"/>
    </location>
</feature>
<dbReference type="GO" id="GO:0007030">
    <property type="term" value="P:Golgi organization"/>
    <property type="evidence" value="ECO:0007669"/>
    <property type="project" value="TreeGrafter"/>
</dbReference>
<evidence type="ECO:0000256" key="7">
    <source>
        <dbReference type="ARBA" id="ARBA00023006"/>
    </source>
</evidence>
<evidence type="ECO:0000256" key="11">
    <source>
        <dbReference type="SAM" id="MobiDB-lite"/>
    </source>
</evidence>
<feature type="compositionally biased region" description="Acidic residues" evidence="11">
    <location>
        <begin position="438"/>
        <end position="449"/>
    </location>
</feature>
<dbReference type="Gene3D" id="1.25.40.1030">
    <property type="match status" value="1"/>
</dbReference>
<feature type="compositionally biased region" description="Low complexity" evidence="11">
    <location>
        <begin position="762"/>
        <end position="780"/>
    </location>
</feature>
<feature type="compositionally biased region" description="Polar residues" evidence="11">
    <location>
        <begin position="526"/>
        <end position="537"/>
    </location>
</feature>
<dbReference type="Pfam" id="PF12932">
    <property type="entry name" value="Sec16"/>
    <property type="match status" value="1"/>
</dbReference>
<feature type="compositionally biased region" description="Polar residues" evidence="11">
    <location>
        <begin position="867"/>
        <end position="884"/>
    </location>
</feature>
<dbReference type="OrthoDB" id="8918678at2759"/>
<evidence type="ECO:0000256" key="3">
    <source>
        <dbReference type="ARBA" id="ARBA00022448"/>
    </source>
</evidence>
<dbReference type="CDD" id="cd09233">
    <property type="entry name" value="ACE1-Sec16-like"/>
    <property type="match status" value="1"/>
</dbReference>
<dbReference type="GO" id="GO:0005789">
    <property type="term" value="C:endoplasmic reticulum membrane"/>
    <property type="evidence" value="ECO:0007669"/>
    <property type="project" value="UniProtKB-SubCell"/>
</dbReference>
<feature type="domain" description="Sec16 Sec23-binding" evidence="12">
    <location>
        <begin position="1163"/>
        <end position="1463"/>
    </location>
</feature>
<feature type="region of interest" description="Disordered" evidence="11">
    <location>
        <begin position="1621"/>
        <end position="1726"/>
    </location>
</feature>
<feature type="compositionally biased region" description="Basic residues" evidence="11">
    <location>
        <begin position="1883"/>
        <end position="1892"/>
    </location>
</feature>
<comment type="function">
    <text evidence="9 10">Involved in the initiation of assembly of the COPII coat required for the formation of transport vesicles from the endoplasmic reticulum (ER) and the selection of cargo molecules. Also involved in autophagy.</text>
</comment>
<protein>
    <recommendedName>
        <fullName evidence="10">Protein transport protein sec16</fullName>
    </recommendedName>
</protein>
<dbReference type="STRING" id="1081109.A0A168CF68"/>
<reference evidence="14 15" key="1">
    <citation type="journal article" date="2016" name="Genome Biol. Evol.">
        <title>Divergent and convergent evolution of fungal pathogenicity.</title>
        <authorList>
            <person name="Shang Y."/>
            <person name="Xiao G."/>
            <person name="Zheng P."/>
            <person name="Cen K."/>
            <person name="Zhan S."/>
            <person name="Wang C."/>
        </authorList>
    </citation>
    <scope>NUCLEOTIDE SEQUENCE [LARGE SCALE GENOMIC DNA]</scope>
    <source>
        <strain evidence="14 15">RCEF 2490</strain>
    </source>
</reference>
<feature type="region of interest" description="Disordered" evidence="11">
    <location>
        <begin position="323"/>
        <end position="346"/>
    </location>
</feature>
<sequence length="1900" mass="203316">MVDEPSSSWHPALMPNSAADITAQAAESKQSAASKPVDTAPNIDSQDDADAWLNGEDESLGDAWIASDGMAQPETDQQNSQLPPMFPVEDAQSAFIPLTNGSHDHAETSSDVGNEGDAGPLLLQDNAAHLSQEHESVELPHQTDRALIDETVAGNDLMEPLTMDTDTTKLETEFPSPQGTQHSRSMSFTRTVSHEVNFNDDEEADWNLGRADEDPFAFMPPSERANSFPTVPPTTTTRSASEMVGAQPLPSSQALGVMTEDAKEAQTEAQEYLRSPELDSSEPWETPSRIQNVEYHSMGGEVEDFAASAQEARFEEGLPLIPRAEIAEGNVPPSMEPPSDPFAEEDEKEDDFFAGVMTKQTVDDPKEPLETIERKSTFQVLGDFGGDDAYGQSNHLNDSMYGQADEGANGLSSSEGFPEGPVEPELEQKDLKSKWDEAFGDDDEDDFLIDDSSVAKQAVDEAGFLGSDDEGLLDDDGQEDINGPATGHPAQRAASAYIPAALPQQETPYSPSLPSAPLTTPLAYTQQPVRQETSRAQSFADKSKDGYASPYDLPTDLVKSVKPRKRPSLQQLPAEPVPPPPRSATMQPPGYSQAPLLASTSPSAPPPIAGPASQSSSAVPTLRSKSSFFEELPMSSRPRPVSRQSQRAPSPGQYAPVSPAMHVPPPPLPPPPPAQTVPPPTTQAVPRPFPTARTASAPQRLSEDSRPMPGLSDLVAPPKTSPYAANQAHSASATIPSSNSSRYSPAPPDQQGGGGSAVSRYSPAPSVTSRPSSSYSAAPSHNVLSHLPRTSSPLAHFETSSNLDSQHHDRRASSSMEPRLSRVASLPPTREVDEEEEQVMSPSGRSFSANVVPTRPNKTQGDVRYSAASQDASARNFSQGSFDRSGQAFAPPASSRTKSQYAPQEQAYSAAPPPPPAQPFRTQTQSPSATYSSPRRLSNSGDSQIRTAPSHGPTTAARPRGQSISMAMAPPTNGTEHDPLERWRGAPVFAWGVGGTFVTAFPKSTPRYAMGQSTPIMIRTVGEVKVQNVKDLSPLQERLAKFPGPLKGKAKKKEVISWLAAGIETLEKDVPDISFHSQLSLDAKRSVERILLWKLLRIFIEHDGALEGNPSVEAAVRALLAPEVNEVPREATPLFTGATGIGEATMVQADGNDLSSVEMMRLNLLQGDCEKAIWSAVDKRLWGHAMLLSQTVAPNLYKQVADEFIRKEVNYPGHQNESLAALYKVLSGNYEDCVDELVPSHARAGMQLISTETSSGSTKDAMDGLDKWQETLTLVLSNRSNEDVRGLRALGKLLSDYGRAEAAHICFIFSRSQATFGGLHDSTADFVLVGSDHTRQPDQFGKETEALQLSEIYEYGLSLGGGGAVTSGAAHLSAYKLQHAMTLAEYGFRDKALQYCENIASSIVAQTRRSPYHHPIVEASVEDLLTRLKQAPKEASTSWISKPSVGKVSDSMWNRFNKFVSGDEDGQGHNGLEGDIGPFARIAPSPNISRTPSMTTLDTYGASAGYTAAMTPAQPSAAVSRYAPASTTSLAGPGANPYAPAAQAYPGVAMSSGTVEPQYAPRPYEPSTSASSLPTPSLSAPNMPATQSEGYHPSAYPGVETPSYQPIASTPAAVVGETSFAAQDDSQQQAGNSHYEPPSYQPYGYEPPSYQPYDQDQPEDESKPKPKKKSFMDDDDDDIPALKKPVDHSKAEKDRENEEMFRKAAEEDAKRAASTAAGAKKSWGFGGWFGGAKKAEGNIGEAVPGKPIKAKLGEQSSFVYDPELKRWINKKPGAENVEAPKATPPPPRAAPRTMSDLPPLANTPPPPMSGRSSVPPMGLPPRADLGGNLPSAHSSDNLTAQMPPIGLPRSVSSGSVPPSRPTTSMSNASSIDDLLGAPAPRKAGQKKPRKSGRYVDVMAK</sequence>
<feature type="compositionally biased region" description="Basic and acidic residues" evidence="11">
    <location>
        <begin position="1680"/>
        <end position="1711"/>
    </location>
</feature>
<keyword evidence="4 10" id="KW-0256">Endoplasmic reticulum</keyword>
<evidence type="ECO:0000256" key="4">
    <source>
        <dbReference type="ARBA" id="ARBA00022824"/>
    </source>
</evidence>
<comment type="similarity">
    <text evidence="2 10">Belongs to the SEC16 family.</text>
</comment>
<evidence type="ECO:0000259" key="12">
    <source>
        <dbReference type="Pfam" id="PF12931"/>
    </source>
</evidence>
<keyword evidence="7 10" id="KW-0072">Autophagy</keyword>
<feature type="compositionally biased region" description="Low complexity" evidence="11">
    <location>
        <begin position="1848"/>
        <end position="1864"/>
    </location>
</feature>
<feature type="compositionally biased region" description="Polar residues" evidence="11">
    <location>
        <begin position="788"/>
        <end position="804"/>
    </location>
</feature>
<feature type="region of interest" description="Disordered" evidence="11">
    <location>
        <begin position="212"/>
        <end position="247"/>
    </location>
</feature>
<comment type="subcellular location">
    <subcellularLocation>
        <location evidence="1">Endoplasmic reticulum membrane</location>
        <topology evidence="1">Peripheral membrane protein</topology>
        <orientation evidence="1">Cytoplasmic side</orientation>
    </subcellularLocation>
</comment>
<dbReference type="Pfam" id="PF12931">
    <property type="entry name" value="TPR_Sec16"/>
    <property type="match status" value="1"/>
</dbReference>
<dbReference type="InterPro" id="IPR024340">
    <property type="entry name" value="Sec16_CCD"/>
</dbReference>
<feature type="compositionally biased region" description="Low complexity" evidence="11">
    <location>
        <begin position="899"/>
        <end position="910"/>
    </location>
</feature>
<feature type="compositionally biased region" description="Low complexity" evidence="11">
    <location>
        <begin position="633"/>
        <end position="661"/>
    </location>
</feature>
<evidence type="ECO:0000313" key="15">
    <source>
        <dbReference type="Proteomes" id="UP000078544"/>
    </source>
</evidence>
<name>A0A168CF68_9HYPO</name>
<feature type="compositionally biased region" description="Polar residues" evidence="11">
    <location>
        <begin position="920"/>
        <end position="947"/>
    </location>
</feature>
<feature type="compositionally biased region" description="Low complexity" evidence="11">
    <location>
        <begin position="1621"/>
        <end position="1630"/>
    </location>
</feature>